<dbReference type="InterPro" id="IPR014969">
    <property type="entry name" value="DNA_S_DndE"/>
</dbReference>
<name>A0ABX8JNQ0_9BACT</name>
<dbReference type="Proteomes" id="UP000683493">
    <property type="component" value="Chromosome"/>
</dbReference>
<dbReference type="Pfam" id="PF08870">
    <property type="entry name" value="DndE"/>
    <property type="match status" value="1"/>
</dbReference>
<keyword evidence="2" id="KW-1185">Reference proteome</keyword>
<protein>
    <submittedName>
        <fullName evidence="1">DNA sulfur modification protein DndE</fullName>
    </submittedName>
</protein>
<dbReference type="NCBIfam" id="TIGR03184">
    <property type="entry name" value="DNA_S_dndE"/>
    <property type="match status" value="1"/>
</dbReference>
<reference evidence="1 2" key="1">
    <citation type="submission" date="2021-06" db="EMBL/GenBank/DDBJ databases">
        <title>Gemonas diversity in paddy soil.</title>
        <authorList>
            <person name="Liu G."/>
        </authorList>
    </citation>
    <scope>NUCLEOTIDE SEQUENCE [LARGE SCALE GENOMIC DNA]</scope>
    <source>
        <strain evidence="1 2">RG29</strain>
    </source>
</reference>
<dbReference type="EMBL" id="CP076724">
    <property type="protein sequence ID" value="QWV98229.1"/>
    <property type="molecule type" value="Genomic_DNA"/>
</dbReference>
<evidence type="ECO:0000313" key="1">
    <source>
        <dbReference type="EMBL" id="QWV98229.1"/>
    </source>
</evidence>
<proteinExistence type="predicted"/>
<accession>A0ABX8JNQ0</accession>
<organism evidence="1 2">
    <name type="scientific">Geomonas diazotrophica</name>
    <dbReference type="NCBI Taxonomy" id="2843197"/>
    <lineage>
        <taxon>Bacteria</taxon>
        <taxon>Pseudomonadati</taxon>
        <taxon>Thermodesulfobacteriota</taxon>
        <taxon>Desulfuromonadia</taxon>
        <taxon>Geobacterales</taxon>
        <taxon>Geobacteraceae</taxon>
        <taxon>Geomonas</taxon>
    </lineage>
</organism>
<evidence type="ECO:0000313" key="2">
    <source>
        <dbReference type="Proteomes" id="UP000683493"/>
    </source>
</evidence>
<sequence>MKPLKNIRISQKAREQLIQLKRHTGLQHWNELCRWAFCLSIADETVPLDSRMTADSSIEMTWEIFSGNHGDIYMSLLKQRCYKDNVEINPENLLRYCKLHIHRGIDKMSKCKTLTSLLKLIDLN</sequence>
<gene>
    <name evidence="1" type="primary">dndE</name>
    <name evidence="1" type="ORF">KP005_02755</name>
</gene>